<dbReference type="InterPro" id="IPR016181">
    <property type="entry name" value="Acyl_CoA_acyltransferase"/>
</dbReference>
<sequence>MTGYELETERLQLRLLAIADLEAHHRQITANPYVMKTLPSSRPLTWERGQAVLTNFIDHWQHHGFGLWAMVEKQHGELIGHCGLQWLQNTSEVELAYAIAHDYWNKGLTTEAARASVRFGFETLQLQRIVSIALPTNLASQRVMQKAGLKYEKRAHYYNLEVAYYSLNREDYQPDDSFYRLRSAG</sequence>
<evidence type="ECO:0000313" key="3">
    <source>
        <dbReference type="Proteomes" id="UP001464891"/>
    </source>
</evidence>
<dbReference type="SUPFAM" id="SSF55729">
    <property type="entry name" value="Acyl-CoA N-acyltransferases (Nat)"/>
    <property type="match status" value="1"/>
</dbReference>
<gene>
    <name evidence="2" type="ORF">NC998_06355</name>
</gene>
<dbReference type="PANTHER" id="PTHR43792">
    <property type="entry name" value="GNAT FAMILY, PUTATIVE (AFU_ORTHOLOGUE AFUA_3G00765)-RELATED-RELATED"/>
    <property type="match status" value="1"/>
</dbReference>
<evidence type="ECO:0000259" key="1">
    <source>
        <dbReference type="PROSITE" id="PS51186"/>
    </source>
</evidence>
<dbReference type="InterPro" id="IPR051531">
    <property type="entry name" value="N-acetyltransferase"/>
</dbReference>
<dbReference type="InterPro" id="IPR000182">
    <property type="entry name" value="GNAT_dom"/>
</dbReference>
<protein>
    <submittedName>
        <fullName evidence="2">GNAT family N-acetyltransferase</fullName>
    </submittedName>
</protein>
<dbReference type="Proteomes" id="UP001464891">
    <property type="component" value="Unassembled WGS sequence"/>
</dbReference>
<dbReference type="PANTHER" id="PTHR43792:SF1">
    <property type="entry name" value="N-ACETYLTRANSFERASE DOMAIN-CONTAINING PROTEIN"/>
    <property type="match status" value="1"/>
</dbReference>
<comment type="caution">
    <text evidence="2">The sequence shown here is derived from an EMBL/GenBank/DDBJ whole genome shotgun (WGS) entry which is preliminary data.</text>
</comment>
<name>A0ABV0J4K4_9CYAN</name>
<dbReference type="EMBL" id="JAMPKM010000002">
    <property type="protein sequence ID" value="MEP0816712.1"/>
    <property type="molecule type" value="Genomic_DNA"/>
</dbReference>
<evidence type="ECO:0000313" key="2">
    <source>
        <dbReference type="EMBL" id="MEP0816712.1"/>
    </source>
</evidence>
<keyword evidence="3" id="KW-1185">Reference proteome</keyword>
<dbReference type="PROSITE" id="PS51186">
    <property type="entry name" value="GNAT"/>
    <property type="match status" value="1"/>
</dbReference>
<dbReference type="Pfam" id="PF13302">
    <property type="entry name" value="Acetyltransf_3"/>
    <property type="match status" value="1"/>
</dbReference>
<organism evidence="2 3">
    <name type="scientific">Trichocoleus desertorum GB2-A4</name>
    <dbReference type="NCBI Taxonomy" id="2933944"/>
    <lineage>
        <taxon>Bacteria</taxon>
        <taxon>Bacillati</taxon>
        <taxon>Cyanobacteriota</taxon>
        <taxon>Cyanophyceae</taxon>
        <taxon>Leptolyngbyales</taxon>
        <taxon>Trichocoleusaceae</taxon>
        <taxon>Trichocoleus</taxon>
    </lineage>
</organism>
<feature type="domain" description="N-acetyltransferase" evidence="1">
    <location>
        <begin position="23"/>
        <end position="170"/>
    </location>
</feature>
<accession>A0ABV0J4K4</accession>
<proteinExistence type="predicted"/>
<dbReference type="Gene3D" id="3.40.630.30">
    <property type="match status" value="1"/>
</dbReference>
<dbReference type="RefSeq" id="WP_190434266.1">
    <property type="nucleotide sequence ID" value="NZ_JAMPKM010000002.1"/>
</dbReference>
<reference evidence="2 3" key="1">
    <citation type="submission" date="2022-04" db="EMBL/GenBank/DDBJ databases">
        <title>Positive selection, recombination, and allopatry shape intraspecific diversity of widespread and dominant cyanobacteria.</title>
        <authorList>
            <person name="Wei J."/>
            <person name="Shu W."/>
            <person name="Hu C."/>
        </authorList>
    </citation>
    <scope>NUCLEOTIDE SEQUENCE [LARGE SCALE GENOMIC DNA]</scope>
    <source>
        <strain evidence="2 3">GB2-A4</strain>
    </source>
</reference>